<feature type="transmembrane region" description="Helical" evidence="1">
    <location>
        <begin position="363"/>
        <end position="385"/>
    </location>
</feature>
<keyword evidence="1" id="KW-0472">Membrane</keyword>
<evidence type="ECO:0000313" key="3">
    <source>
        <dbReference type="Proteomes" id="UP000199687"/>
    </source>
</evidence>
<organism evidence="2 3">
    <name type="scientific">Gracilibacillus ureilyticus</name>
    <dbReference type="NCBI Taxonomy" id="531814"/>
    <lineage>
        <taxon>Bacteria</taxon>
        <taxon>Bacillati</taxon>
        <taxon>Bacillota</taxon>
        <taxon>Bacilli</taxon>
        <taxon>Bacillales</taxon>
        <taxon>Bacillaceae</taxon>
        <taxon>Gracilibacillus</taxon>
    </lineage>
</organism>
<accession>A0A1H9TW79</accession>
<feature type="transmembrane region" description="Helical" evidence="1">
    <location>
        <begin position="392"/>
        <end position="412"/>
    </location>
</feature>
<gene>
    <name evidence="2" type="ORF">SAMN04487944_11533</name>
</gene>
<dbReference type="STRING" id="531814.SAMN04487944_11533"/>
<evidence type="ECO:0000256" key="1">
    <source>
        <dbReference type="SAM" id="Phobius"/>
    </source>
</evidence>
<keyword evidence="3" id="KW-1185">Reference proteome</keyword>
<name>A0A1H9TW79_9BACI</name>
<dbReference type="RefSeq" id="WP_089742215.1">
    <property type="nucleotide sequence ID" value="NZ_FOGL01000015.1"/>
</dbReference>
<dbReference type="Gene3D" id="3.40.50.880">
    <property type="match status" value="1"/>
</dbReference>
<keyword evidence="1" id="KW-0812">Transmembrane</keyword>
<dbReference type="SUPFAM" id="SSF52317">
    <property type="entry name" value="Class I glutamine amidotransferase-like"/>
    <property type="match status" value="1"/>
</dbReference>
<dbReference type="AlphaFoldDB" id="A0A1H9TW79"/>
<dbReference type="EMBL" id="FOGL01000015">
    <property type="protein sequence ID" value="SES01630.1"/>
    <property type="molecule type" value="Genomic_DNA"/>
</dbReference>
<reference evidence="2 3" key="1">
    <citation type="submission" date="2016-10" db="EMBL/GenBank/DDBJ databases">
        <authorList>
            <person name="de Groot N.N."/>
        </authorList>
    </citation>
    <scope>NUCLEOTIDE SEQUENCE [LARGE SCALE GENOMIC DNA]</scope>
    <source>
        <strain evidence="2 3">CGMCC 1.7727</strain>
    </source>
</reference>
<protein>
    <submittedName>
        <fullName evidence="2">Uncharacterized protein</fullName>
    </submittedName>
</protein>
<dbReference type="Proteomes" id="UP000199687">
    <property type="component" value="Unassembled WGS sequence"/>
</dbReference>
<dbReference type="InterPro" id="IPR029062">
    <property type="entry name" value="Class_I_gatase-like"/>
</dbReference>
<evidence type="ECO:0000313" key="2">
    <source>
        <dbReference type="EMBL" id="SES01630.1"/>
    </source>
</evidence>
<keyword evidence="1" id="KW-1133">Transmembrane helix</keyword>
<proteinExistence type="predicted"/>
<sequence>MKKHTAIFIGFFVIIFTILSLGDPYTVHADEQDRLEIKVEAGLNGMAKEERGYPVTLTITNDKEDFSGDLVITLPIGNKIVPVDIASGTTKTISFSMQATQDLNAYGYNQNQNEQVFRLFEGDWESGNEVKIDSSLTVTPTYIQPNQMVIGVLSDQPDSLNYIKLTSFNGNNPEVINLEAADIPEDALGLDVLDLLVINDFAVAQLPEQIQESIKRWVRDGGTIVTGSEPGLDQQFGTLAELLPLTVSGKETVQELEGFEEPFQANNLELFTGEVDQEAVVLYKEDAIPLVVNKSYGKGAVTQLAFDLGHPALADWKGNDEVWTSIGNENGNIIASMNGYGMNTFSRLADMSKSFPTLANFKISTLSILFAAYLLIILPVLYFILKRIDKREWAWLVIPGLAIILSIGLYTLGAKDRGGAIKTNMISVISVNEQGIGSGEGAVSLLSKESGSYTLTMNSEYNPFPAEDLYGPQRLYSELPFLEEDGNETNVHYQQVEFWSPRSAAVNHPVKEYGQFTSNLSLTNEQISGQITNEFDYDFEDVYLISGNSYHEIGEIAAGESKEISFDKKNNSFFEQPTEQVAYQIFGNQGYSPSQNVEQIKAELLSMALRNEIDRSVNKPLLIGFTSDSLYPVTVNGEETVQNNRHLFIQPTEVQLPSDETSTLSTEIRLPEVSVNDGRIYHNGIGMGEPYLDLSAGSYLLTYELPESLIERSFQLEKLSFSQLNQQTGFTFSLYNVQSDTFEEIDQTQASFNENAHEKYMKDNSIVLRISSVAESGIEVPAVTIEGVINP</sequence>
<dbReference type="OrthoDB" id="137965at2"/>